<dbReference type="AlphaFoldDB" id="A0AAE0FYE5"/>
<reference evidence="5 6" key="1">
    <citation type="journal article" date="2015" name="Genome Biol. Evol.">
        <title>Comparative Genomics of a Bacterivorous Green Alga Reveals Evolutionary Causalities and Consequences of Phago-Mixotrophic Mode of Nutrition.</title>
        <authorList>
            <person name="Burns J.A."/>
            <person name="Paasch A."/>
            <person name="Narechania A."/>
            <person name="Kim E."/>
        </authorList>
    </citation>
    <scope>NUCLEOTIDE SEQUENCE [LARGE SCALE GENOMIC DNA]</scope>
    <source>
        <strain evidence="5 6">PLY_AMNH</strain>
    </source>
</reference>
<evidence type="ECO:0000256" key="2">
    <source>
        <dbReference type="ARBA" id="ARBA00022801"/>
    </source>
</evidence>
<gene>
    <name evidence="5" type="ORF">CYMTET_23488</name>
</gene>
<dbReference type="InterPro" id="IPR039298">
    <property type="entry name" value="ACOT13"/>
</dbReference>
<accession>A0AAE0FYE5</accession>
<dbReference type="Proteomes" id="UP001190700">
    <property type="component" value="Unassembled WGS sequence"/>
</dbReference>
<evidence type="ECO:0000259" key="4">
    <source>
        <dbReference type="Pfam" id="PF03061"/>
    </source>
</evidence>
<keyword evidence="3" id="KW-1133">Transmembrane helix</keyword>
<dbReference type="PANTHER" id="PTHR21660:SF1">
    <property type="entry name" value="ACYL-COENZYME A THIOESTERASE 13"/>
    <property type="match status" value="1"/>
</dbReference>
<keyword evidence="3" id="KW-0812">Transmembrane</keyword>
<proteinExistence type="inferred from homology"/>
<feature type="transmembrane region" description="Helical" evidence="3">
    <location>
        <begin position="6"/>
        <end position="26"/>
    </location>
</feature>
<dbReference type="InterPro" id="IPR029069">
    <property type="entry name" value="HotDog_dom_sf"/>
</dbReference>
<dbReference type="PANTHER" id="PTHR21660">
    <property type="entry name" value="THIOESTERASE SUPERFAMILY MEMBER-RELATED"/>
    <property type="match status" value="1"/>
</dbReference>
<dbReference type="InterPro" id="IPR006683">
    <property type="entry name" value="Thioestr_dom"/>
</dbReference>
<organism evidence="5 6">
    <name type="scientific">Cymbomonas tetramitiformis</name>
    <dbReference type="NCBI Taxonomy" id="36881"/>
    <lineage>
        <taxon>Eukaryota</taxon>
        <taxon>Viridiplantae</taxon>
        <taxon>Chlorophyta</taxon>
        <taxon>Pyramimonadophyceae</taxon>
        <taxon>Pyramimonadales</taxon>
        <taxon>Pyramimonadaceae</taxon>
        <taxon>Cymbomonas</taxon>
    </lineage>
</organism>
<dbReference type="SUPFAM" id="SSF54637">
    <property type="entry name" value="Thioesterase/thiol ester dehydrase-isomerase"/>
    <property type="match status" value="2"/>
</dbReference>
<evidence type="ECO:0000256" key="3">
    <source>
        <dbReference type="SAM" id="Phobius"/>
    </source>
</evidence>
<sequence length="362" mass="38657">MSEKMRTYAIGSAAAVGVGLALWTCFYRKPKKMTRGEALYRVEFCESVFHDPSTQGLDASVVAGNFNLKEVDVGLVKAAVKVVGHLSDPLGGLSMPAATLLVETCGSYSAIAAGLYPGVTTDLTVEYFSSAKAGATVTVEGKLMKGGRNLAWAETSVRDAAGNLLVLGRQTLFVGGRIAQAYAFVTGLPNFVRVPLMKQVFSKNKRKTKGTFDTSTDLAALPESAVLDYYRNYAKSENFDFIGYDKNFTGGVLLSSISAEGSIYDIKVPTTMRNYATMMHGAASAALVDNLATAGLVRAGFRAGATANLNICFLSGASSKAKLVAETKVLHRGKHLAHAEVMIRCARTKRLHYKGIVSKYAI</sequence>
<feature type="domain" description="Thioesterase" evidence="4">
    <location>
        <begin position="101"/>
        <end position="163"/>
    </location>
</feature>
<dbReference type="CDD" id="cd03443">
    <property type="entry name" value="PaaI_thioesterase"/>
    <property type="match status" value="2"/>
</dbReference>
<comment type="similarity">
    <text evidence="1">Belongs to the thioesterase PaaI family.</text>
</comment>
<feature type="domain" description="Thioesterase" evidence="4">
    <location>
        <begin position="278"/>
        <end position="346"/>
    </location>
</feature>
<evidence type="ECO:0000256" key="1">
    <source>
        <dbReference type="ARBA" id="ARBA00008324"/>
    </source>
</evidence>
<dbReference type="Gene3D" id="3.10.129.10">
    <property type="entry name" value="Hotdog Thioesterase"/>
    <property type="match status" value="2"/>
</dbReference>
<protein>
    <recommendedName>
        <fullName evidence="4">Thioesterase domain-containing protein</fullName>
    </recommendedName>
</protein>
<evidence type="ECO:0000313" key="5">
    <source>
        <dbReference type="EMBL" id="KAK3267987.1"/>
    </source>
</evidence>
<dbReference type="Pfam" id="PF03061">
    <property type="entry name" value="4HBT"/>
    <property type="match status" value="2"/>
</dbReference>
<comment type="caution">
    <text evidence="5">The sequence shown here is derived from an EMBL/GenBank/DDBJ whole genome shotgun (WGS) entry which is preliminary data.</text>
</comment>
<keyword evidence="3" id="KW-0472">Membrane</keyword>
<keyword evidence="2" id="KW-0378">Hydrolase</keyword>
<name>A0AAE0FYE5_9CHLO</name>
<dbReference type="GO" id="GO:0047617">
    <property type="term" value="F:fatty acyl-CoA hydrolase activity"/>
    <property type="evidence" value="ECO:0007669"/>
    <property type="project" value="InterPro"/>
</dbReference>
<dbReference type="EMBL" id="LGRX02012079">
    <property type="protein sequence ID" value="KAK3267987.1"/>
    <property type="molecule type" value="Genomic_DNA"/>
</dbReference>
<evidence type="ECO:0000313" key="6">
    <source>
        <dbReference type="Proteomes" id="UP001190700"/>
    </source>
</evidence>
<keyword evidence="6" id="KW-1185">Reference proteome</keyword>